<reference evidence="9" key="1">
    <citation type="journal article" date="2014" name="Int. J. Syst. Evol. Microbiol.">
        <title>Complete genome sequence of Corynebacterium casei LMG S-19264T (=DSM 44701T), isolated from a smear-ripened cheese.</title>
        <authorList>
            <consortium name="US DOE Joint Genome Institute (JGI-PGF)"/>
            <person name="Walter F."/>
            <person name="Albersmeier A."/>
            <person name="Kalinowski J."/>
            <person name="Ruckert C."/>
        </authorList>
    </citation>
    <scope>NUCLEOTIDE SEQUENCE</scope>
    <source>
        <strain evidence="9">CGMCC 1.16548</strain>
    </source>
</reference>
<dbReference type="GO" id="GO:0046872">
    <property type="term" value="F:metal ion binding"/>
    <property type="evidence" value="ECO:0007669"/>
    <property type="project" value="UniProtKB-KW"/>
</dbReference>
<dbReference type="InterPro" id="IPR029044">
    <property type="entry name" value="Nucleotide-diphossugar_trans"/>
</dbReference>
<keyword evidence="7" id="KW-0501">Molybdenum cofactor biosynthesis</keyword>
<dbReference type="AlphaFoldDB" id="A0A8J3GNY1"/>
<dbReference type="GO" id="GO:0005525">
    <property type="term" value="F:GTP binding"/>
    <property type="evidence" value="ECO:0007669"/>
    <property type="project" value="UniProtKB-KW"/>
</dbReference>
<dbReference type="SUPFAM" id="SSF53448">
    <property type="entry name" value="Nucleotide-diphospho-sugar transferases"/>
    <property type="match status" value="1"/>
</dbReference>
<proteinExistence type="predicted"/>
<name>A0A8J3GNY1_9MICO</name>
<reference evidence="9" key="2">
    <citation type="submission" date="2020-09" db="EMBL/GenBank/DDBJ databases">
        <authorList>
            <person name="Sun Q."/>
            <person name="Zhou Y."/>
        </authorList>
    </citation>
    <scope>NUCLEOTIDE SEQUENCE</scope>
    <source>
        <strain evidence="9">CGMCC 1.16548</strain>
    </source>
</reference>
<keyword evidence="6" id="KW-0342">GTP-binding</keyword>
<evidence type="ECO:0000256" key="3">
    <source>
        <dbReference type="ARBA" id="ARBA00022723"/>
    </source>
</evidence>
<dbReference type="Pfam" id="PF12804">
    <property type="entry name" value="NTP_transf_3"/>
    <property type="match status" value="1"/>
</dbReference>
<protein>
    <recommendedName>
        <fullName evidence="8">MobA-like NTP transferase domain-containing protein</fullName>
    </recommendedName>
</protein>
<evidence type="ECO:0000259" key="8">
    <source>
        <dbReference type="Pfam" id="PF12804"/>
    </source>
</evidence>
<comment type="caution">
    <text evidence="9">The sequence shown here is derived from an EMBL/GenBank/DDBJ whole genome shotgun (WGS) entry which is preliminary data.</text>
</comment>
<keyword evidence="4" id="KW-0547">Nucleotide-binding</keyword>
<evidence type="ECO:0000256" key="1">
    <source>
        <dbReference type="ARBA" id="ARBA00022490"/>
    </source>
</evidence>
<dbReference type="Gene3D" id="3.90.550.10">
    <property type="entry name" value="Spore Coat Polysaccharide Biosynthesis Protein SpsA, Chain A"/>
    <property type="match status" value="1"/>
</dbReference>
<dbReference type="EMBL" id="BNAI01000001">
    <property type="protein sequence ID" value="GHF08969.1"/>
    <property type="molecule type" value="Genomic_DNA"/>
</dbReference>
<organism evidence="9 10">
    <name type="scientific">Pseudolysinimonas yzui</name>
    <dbReference type="NCBI Taxonomy" id="2708254"/>
    <lineage>
        <taxon>Bacteria</taxon>
        <taxon>Bacillati</taxon>
        <taxon>Actinomycetota</taxon>
        <taxon>Actinomycetes</taxon>
        <taxon>Micrococcales</taxon>
        <taxon>Microbacteriaceae</taxon>
        <taxon>Pseudolysinimonas</taxon>
    </lineage>
</organism>
<sequence length="205" mass="21057">MRFDPRLRVFGMIVDALILAGGRSSRLHHSDKQKLQIGGTTLLQGSVDAVFASGARRVIVVGDEGTDDAPAVREEPAFAGPVAAIAAGLRALPGDADAVLVIACDMPGVASALPTLLGAFTGDGVIAVDRGRRQQLTIAVSPDALKAAIARLPTIIDASMRALLGSLDLVEVVVPEGSTDDIDTWDDAARFGAAPAATGVPHDHP</sequence>
<evidence type="ECO:0000256" key="2">
    <source>
        <dbReference type="ARBA" id="ARBA00022679"/>
    </source>
</evidence>
<dbReference type="GO" id="GO:0006777">
    <property type="term" value="P:Mo-molybdopterin cofactor biosynthetic process"/>
    <property type="evidence" value="ECO:0007669"/>
    <property type="project" value="UniProtKB-KW"/>
</dbReference>
<keyword evidence="1" id="KW-0963">Cytoplasm</keyword>
<dbReference type="GO" id="GO:0016779">
    <property type="term" value="F:nucleotidyltransferase activity"/>
    <property type="evidence" value="ECO:0007669"/>
    <property type="project" value="TreeGrafter"/>
</dbReference>
<feature type="domain" description="MobA-like NTP transferase" evidence="8">
    <location>
        <begin position="16"/>
        <end position="167"/>
    </location>
</feature>
<evidence type="ECO:0000256" key="5">
    <source>
        <dbReference type="ARBA" id="ARBA00022842"/>
    </source>
</evidence>
<keyword evidence="3" id="KW-0479">Metal-binding</keyword>
<keyword evidence="2" id="KW-0808">Transferase</keyword>
<evidence type="ECO:0000313" key="10">
    <source>
        <dbReference type="Proteomes" id="UP000617531"/>
    </source>
</evidence>
<evidence type="ECO:0000256" key="7">
    <source>
        <dbReference type="ARBA" id="ARBA00023150"/>
    </source>
</evidence>
<dbReference type="Proteomes" id="UP000617531">
    <property type="component" value="Unassembled WGS sequence"/>
</dbReference>
<keyword evidence="5" id="KW-0460">Magnesium</keyword>
<dbReference type="CDD" id="cd02503">
    <property type="entry name" value="MobA"/>
    <property type="match status" value="1"/>
</dbReference>
<gene>
    <name evidence="9" type="ORF">GCM10011600_07380</name>
</gene>
<evidence type="ECO:0000256" key="4">
    <source>
        <dbReference type="ARBA" id="ARBA00022741"/>
    </source>
</evidence>
<dbReference type="InterPro" id="IPR013482">
    <property type="entry name" value="Molybde_CF_guanTrfase"/>
</dbReference>
<accession>A0A8J3GNY1</accession>
<dbReference type="InterPro" id="IPR025877">
    <property type="entry name" value="MobA-like_NTP_Trfase"/>
</dbReference>
<dbReference type="PANTHER" id="PTHR19136">
    <property type="entry name" value="MOLYBDENUM COFACTOR GUANYLYLTRANSFERASE"/>
    <property type="match status" value="1"/>
</dbReference>
<dbReference type="PANTHER" id="PTHR19136:SF81">
    <property type="entry name" value="MOLYBDENUM COFACTOR GUANYLYLTRANSFERASE"/>
    <property type="match status" value="1"/>
</dbReference>
<evidence type="ECO:0000256" key="6">
    <source>
        <dbReference type="ARBA" id="ARBA00023134"/>
    </source>
</evidence>
<evidence type="ECO:0000313" key="9">
    <source>
        <dbReference type="EMBL" id="GHF08969.1"/>
    </source>
</evidence>
<keyword evidence="10" id="KW-1185">Reference proteome</keyword>